<dbReference type="AlphaFoldDB" id="A0A619AHM3"/>
<dbReference type="InterPro" id="IPR008258">
    <property type="entry name" value="Transglycosylase_SLT_dom_1"/>
</dbReference>
<dbReference type="EMBL" id="AAKZQX010000041">
    <property type="protein sequence ID" value="ECX6035092.1"/>
    <property type="molecule type" value="Genomic_DNA"/>
</dbReference>
<reference evidence="3" key="1">
    <citation type="submission" date="2018-07" db="EMBL/GenBank/DDBJ databases">
        <authorList>
            <consortium name="PulseNet: The National Subtyping Network for Foodborne Disease Surveillance"/>
            <person name="Tarr C.L."/>
            <person name="Trees E."/>
            <person name="Katz L.S."/>
            <person name="Carleton-Romer H.A."/>
            <person name="Stroika S."/>
            <person name="Kucerova Z."/>
            <person name="Roache K.F."/>
            <person name="Sabol A.L."/>
            <person name="Besser J."/>
            <person name="Gerner-Smidt P."/>
        </authorList>
    </citation>
    <scope>NUCLEOTIDE SEQUENCE</scope>
    <source>
        <strain evidence="3">PNUSAS001246</strain>
    </source>
</reference>
<evidence type="ECO:0000259" key="2">
    <source>
        <dbReference type="Pfam" id="PF01464"/>
    </source>
</evidence>
<dbReference type="Pfam" id="PF01464">
    <property type="entry name" value="SLT"/>
    <property type="match status" value="1"/>
</dbReference>
<protein>
    <submittedName>
        <fullName evidence="3">Transglycosylase SLT domain-containing protein</fullName>
    </submittedName>
</protein>
<comment type="caution">
    <text evidence="3">The sequence shown here is derived from an EMBL/GenBank/DDBJ whole genome shotgun (WGS) entry which is preliminary data.</text>
</comment>
<feature type="domain" description="Transglycosylase SLT" evidence="2">
    <location>
        <begin position="30"/>
        <end position="139"/>
    </location>
</feature>
<evidence type="ECO:0000256" key="1">
    <source>
        <dbReference type="SAM" id="SignalP"/>
    </source>
</evidence>
<dbReference type="SUPFAM" id="SSF53955">
    <property type="entry name" value="Lysozyme-like"/>
    <property type="match status" value="1"/>
</dbReference>
<organism evidence="3">
    <name type="scientific">Salmonella enterica subsp. enterica serovar Panama</name>
    <dbReference type="NCBI Taxonomy" id="29472"/>
    <lineage>
        <taxon>Bacteria</taxon>
        <taxon>Pseudomonadati</taxon>
        <taxon>Pseudomonadota</taxon>
        <taxon>Gammaproteobacteria</taxon>
        <taxon>Enterobacterales</taxon>
        <taxon>Enterobacteriaceae</taxon>
        <taxon>Salmonella</taxon>
    </lineage>
</organism>
<sequence length="179" mass="19965">MNILALFKYTRSVLTGLCLLVISHCAMAADCFDMAGQDAGIDPDLLRAIAWQESRLNYDAIGKNPGTGYGMGLMQIDSQHLGYMKKRGIDRELLVSDICTNIYSGALILAKAFNKWGPTWEAVGAYNAGFAGTPKQHFRRMAYARKIYTVYQKLKHGENHRQRARLTTIKSDMAVLKGK</sequence>
<dbReference type="InterPro" id="IPR023346">
    <property type="entry name" value="Lysozyme-like_dom_sf"/>
</dbReference>
<accession>A0A619AHM3</accession>
<name>A0A619AHM3_SALET</name>
<keyword evidence="1" id="KW-0732">Signal</keyword>
<proteinExistence type="predicted"/>
<dbReference type="CDD" id="cd13400">
    <property type="entry name" value="LT_IagB-like"/>
    <property type="match status" value="1"/>
</dbReference>
<feature type="chain" id="PRO_5026067598" evidence="1">
    <location>
        <begin position="29"/>
        <end position="179"/>
    </location>
</feature>
<evidence type="ECO:0000313" key="3">
    <source>
        <dbReference type="EMBL" id="ECX6035092.1"/>
    </source>
</evidence>
<gene>
    <name evidence="3" type="ORF">ATT75_20360</name>
</gene>
<dbReference type="Gene3D" id="1.10.530.10">
    <property type="match status" value="1"/>
</dbReference>
<feature type="signal peptide" evidence="1">
    <location>
        <begin position="1"/>
        <end position="28"/>
    </location>
</feature>